<dbReference type="RefSeq" id="WP_109572058.1">
    <property type="nucleotide sequence ID" value="NZ_UHJL01000001.1"/>
</dbReference>
<dbReference type="Gene3D" id="1.20.200.10">
    <property type="entry name" value="Fumarase/aspartase (Central domain)"/>
    <property type="match status" value="1"/>
</dbReference>
<dbReference type="InterPro" id="IPR008948">
    <property type="entry name" value="L-Aspartase-like"/>
</dbReference>
<dbReference type="EC" id="4.3.1.23" evidence="3"/>
<accession>A0A380RV07</accession>
<dbReference type="FunFam" id="1.20.200.10:FF:000012">
    <property type="entry name" value="Tyrosine ammonia-lyase"/>
    <property type="match status" value="1"/>
</dbReference>
<dbReference type="InterPro" id="IPR022313">
    <property type="entry name" value="Phe/His_NH3-lyase_AS"/>
</dbReference>
<name>A0A380RV07_FIBSU</name>
<dbReference type="Gene3D" id="1.10.275.10">
    <property type="entry name" value="Fumarase/aspartase (N-terminal domain)"/>
    <property type="match status" value="1"/>
</dbReference>
<dbReference type="FunFam" id="1.10.275.10:FF:000005">
    <property type="entry name" value="Histidine ammonia-lyase"/>
    <property type="match status" value="1"/>
</dbReference>
<dbReference type="PROSITE" id="PS00488">
    <property type="entry name" value="PAL_HISTIDASE"/>
    <property type="match status" value="1"/>
</dbReference>
<evidence type="ECO:0000313" key="4">
    <source>
        <dbReference type="EMBL" id="SUQ19413.1"/>
    </source>
</evidence>
<dbReference type="InterPro" id="IPR024083">
    <property type="entry name" value="Fumarase/histidase_N"/>
</dbReference>
<evidence type="ECO:0000256" key="1">
    <source>
        <dbReference type="ARBA" id="ARBA00023239"/>
    </source>
</evidence>
<dbReference type="PANTHER" id="PTHR10362">
    <property type="entry name" value="HISTIDINE AMMONIA-LYASE"/>
    <property type="match status" value="1"/>
</dbReference>
<dbReference type="EMBL" id="UHJL01000001">
    <property type="protein sequence ID" value="SUQ19413.1"/>
    <property type="molecule type" value="Genomic_DNA"/>
</dbReference>
<reference evidence="4 5" key="1">
    <citation type="submission" date="2017-08" db="EMBL/GenBank/DDBJ databases">
        <authorList>
            <person name="de Groot N.N."/>
        </authorList>
    </citation>
    <scope>NUCLEOTIDE SEQUENCE [LARGE SCALE GENOMIC DNA]</scope>
    <source>
        <strain evidence="4 5">HM2</strain>
    </source>
</reference>
<evidence type="ECO:0000256" key="2">
    <source>
        <dbReference type="ARBA" id="ARBA00052500"/>
    </source>
</evidence>
<keyword evidence="1 4" id="KW-0456">Lyase</keyword>
<evidence type="ECO:0000256" key="3">
    <source>
        <dbReference type="ARBA" id="ARBA00066365"/>
    </source>
</evidence>
<dbReference type="SUPFAM" id="SSF48557">
    <property type="entry name" value="L-aspartase-like"/>
    <property type="match status" value="1"/>
</dbReference>
<proteinExistence type="predicted"/>
<dbReference type="AlphaFoldDB" id="A0A380RV07"/>
<dbReference type="CDD" id="cd00332">
    <property type="entry name" value="PAL-HAL"/>
    <property type="match status" value="1"/>
</dbReference>
<evidence type="ECO:0000313" key="5">
    <source>
        <dbReference type="Proteomes" id="UP000255423"/>
    </source>
</evidence>
<dbReference type="InterPro" id="IPR001106">
    <property type="entry name" value="Aromatic_Lyase"/>
</dbReference>
<dbReference type="Pfam" id="PF00221">
    <property type="entry name" value="Lyase_aromatic"/>
    <property type="match status" value="1"/>
</dbReference>
<gene>
    <name evidence="4" type="ORF">SAMN05661053_0645</name>
</gene>
<dbReference type="Proteomes" id="UP000255423">
    <property type="component" value="Unassembled WGS sequence"/>
</dbReference>
<protein>
    <recommendedName>
        <fullName evidence="3">tyrosine ammonia-lyase</fullName>
        <ecNumber evidence="3">4.3.1.23</ecNumber>
    </recommendedName>
</protein>
<comment type="catalytic activity">
    <reaction evidence="2">
        <text>L-tyrosine = (E)-4-coumarate + NH4(+)</text>
        <dbReference type="Rhea" id="RHEA:24906"/>
        <dbReference type="ChEBI" id="CHEBI:12876"/>
        <dbReference type="ChEBI" id="CHEBI:28938"/>
        <dbReference type="ChEBI" id="CHEBI:58315"/>
        <dbReference type="EC" id="4.3.1.23"/>
    </reaction>
</comment>
<organism evidence="4 5">
    <name type="scientific">Fibrobacter succinogenes</name>
    <name type="common">Bacteroides succinogenes</name>
    <dbReference type="NCBI Taxonomy" id="833"/>
    <lineage>
        <taxon>Bacteria</taxon>
        <taxon>Pseudomonadati</taxon>
        <taxon>Fibrobacterota</taxon>
        <taxon>Fibrobacteria</taxon>
        <taxon>Fibrobacterales</taxon>
        <taxon>Fibrobacteraceae</taxon>
        <taxon>Fibrobacter</taxon>
    </lineage>
</organism>
<dbReference type="GO" id="GO:0052883">
    <property type="term" value="F:tyrosine ammonia-lyase activity"/>
    <property type="evidence" value="ECO:0007669"/>
    <property type="project" value="UniProtKB-EC"/>
</dbReference>
<dbReference type="GO" id="GO:0044550">
    <property type="term" value="P:secondary metabolite biosynthetic process"/>
    <property type="evidence" value="ECO:0007669"/>
    <property type="project" value="UniProtKB-ARBA"/>
</dbReference>
<sequence length="508" mass="56056">MKTVVIGNGKLSIEDVVAIAKKQVAVELDSSAEFQRKIDSGAEFLDEALAEHGGIYGVTTGYGDSCTQVLPPEHYSQLPINLTRFHGCGLGNYFDAETTRAIMAVRLNTLAQGFSGVSYALLKIITQFLQNDILPLIPQEGSVGASGDLTPLSYLAGAVIGERNVMYKGERRSSLDVMKELGIIPHKFRPKEAIAIMNGTAAMNAVACMAYSRAEYLSDLACRITAMITVAMKGNAYHYYERLFEAKPHPGLGFAAKKIRDALNLDVAKNVVPEKIQDPYSLRCAPHVIGLFYDSSAFLRQLIEIELNSANDNPIVDPFTKNIFHGGHFYGGHICLAMDTLKNMVANIADLLDRQLAMIVDIKFNRNLPPNLAGSKGDYDINHGFKAVQIGVSAWTAEALHLTMPMSVFSRSTECHNQDKVSMGTIAARDCIRVLELSEQVAAATLLASAQALRIRLERNEISEDRLKNLQETYNQVFSKFAPLECDRQLEQDLRNTLELIRQKFYAV</sequence>